<dbReference type="Proteomes" id="UP000549617">
    <property type="component" value="Unassembled WGS sequence"/>
</dbReference>
<keyword evidence="1" id="KW-0808">Transferase</keyword>
<dbReference type="AlphaFoldDB" id="A0A7W9EG91"/>
<evidence type="ECO:0000259" key="5">
    <source>
        <dbReference type="PROSITE" id="PS50146"/>
    </source>
</evidence>
<evidence type="ECO:0000256" key="1">
    <source>
        <dbReference type="ARBA" id="ARBA00022679"/>
    </source>
</evidence>
<dbReference type="EMBL" id="JACIJC010000004">
    <property type="protein sequence ID" value="MBB5686855.1"/>
    <property type="molecule type" value="Genomic_DNA"/>
</dbReference>
<dbReference type="InterPro" id="IPR001206">
    <property type="entry name" value="Diacylglycerol_kinase_cat_dom"/>
</dbReference>
<sequence length="284" mass="30403">MNTVQLVFNPAAGRHSAPRIDALRLGFEGAGARVILSECGPGIPVAISDEASHICAVGGDGTARHVALALAGSGRVLPLSVYPAGTVNLLYREMNLPRDPALYTSGVLARTGPASHYGVNLNDTLFLACASVGPDAETVARLSPWLKRRVGRLAYAVSFLHVLILWPRRRITLVSNGRRIECAAFYVAKGRYFAGPWSFAPEARLTNPLLHVIALQRPGRLAYARFCWAMVRGRPVECVPGVAAFTCTALTAEASAPLPVQADGDIIAHLPARIALRPEPFAFH</sequence>
<name>A0A7W9EG91_9SPHN</name>
<keyword evidence="4" id="KW-0067">ATP-binding</keyword>
<dbReference type="RefSeq" id="WP_184019661.1">
    <property type="nucleotide sequence ID" value="NZ_JACIJC010000004.1"/>
</dbReference>
<dbReference type="Pfam" id="PF19279">
    <property type="entry name" value="YegS_C"/>
    <property type="match status" value="1"/>
</dbReference>
<organism evidence="6 7">
    <name type="scientific">Sphingobium boeckii</name>
    <dbReference type="NCBI Taxonomy" id="1082345"/>
    <lineage>
        <taxon>Bacteria</taxon>
        <taxon>Pseudomonadati</taxon>
        <taxon>Pseudomonadota</taxon>
        <taxon>Alphaproteobacteria</taxon>
        <taxon>Sphingomonadales</taxon>
        <taxon>Sphingomonadaceae</taxon>
        <taxon>Sphingobium</taxon>
    </lineage>
</organism>
<dbReference type="PANTHER" id="PTHR12358:SF106">
    <property type="entry name" value="LIPID KINASE YEGS"/>
    <property type="match status" value="1"/>
</dbReference>
<dbReference type="InterPro" id="IPR050187">
    <property type="entry name" value="Lipid_Phosphate_FormReg"/>
</dbReference>
<protein>
    <submittedName>
        <fullName evidence="6">Diacylglycerol kinase family enzyme</fullName>
    </submittedName>
</protein>
<dbReference type="InterPro" id="IPR016064">
    <property type="entry name" value="NAD/diacylglycerol_kinase_sf"/>
</dbReference>
<evidence type="ECO:0000256" key="4">
    <source>
        <dbReference type="ARBA" id="ARBA00022840"/>
    </source>
</evidence>
<dbReference type="PANTHER" id="PTHR12358">
    <property type="entry name" value="SPHINGOSINE KINASE"/>
    <property type="match status" value="1"/>
</dbReference>
<evidence type="ECO:0000313" key="7">
    <source>
        <dbReference type="Proteomes" id="UP000549617"/>
    </source>
</evidence>
<dbReference type="InterPro" id="IPR045540">
    <property type="entry name" value="YegS/DAGK_C"/>
</dbReference>
<dbReference type="Gene3D" id="2.60.200.40">
    <property type="match status" value="1"/>
</dbReference>
<dbReference type="SUPFAM" id="SSF111331">
    <property type="entry name" value="NAD kinase/diacylglycerol kinase-like"/>
    <property type="match status" value="1"/>
</dbReference>
<dbReference type="PROSITE" id="PS50146">
    <property type="entry name" value="DAGK"/>
    <property type="match status" value="1"/>
</dbReference>
<dbReference type="Gene3D" id="3.40.50.10330">
    <property type="entry name" value="Probable inorganic polyphosphate/atp-NAD kinase, domain 1"/>
    <property type="match status" value="1"/>
</dbReference>
<reference evidence="6 7" key="1">
    <citation type="submission" date="2020-08" db="EMBL/GenBank/DDBJ databases">
        <title>Genomic Encyclopedia of Type Strains, Phase IV (KMG-IV): sequencing the most valuable type-strain genomes for metagenomic binning, comparative biology and taxonomic classification.</title>
        <authorList>
            <person name="Goeker M."/>
        </authorList>
    </citation>
    <scope>NUCLEOTIDE SEQUENCE [LARGE SCALE GENOMIC DNA]</scope>
    <source>
        <strain evidence="6 7">DSM 25079</strain>
    </source>
</reference>
<dbReference type="GO" id="GO:0005524">
    <property type="term" value="F:ATP binding"/>
    <property type="evidence" value="ECO:0007669"/>
    <property type="project" value="UniProtKB-KW"/>
</dbReference>
<evidence type="ECO:0000256" key="2">
    <source>
        <dbReference type="ARBA" id="ARBA00022741"/>
    </source>
</evidence>
<comment type="caution">
    <text evidence="6">The sequence shown here is derived from an EMBL/GenBank/DDBJ whole genome shotgun (WGS) entry which is preliminary data.</text>
</comment>
<proteinExistence type="predicted"/>
<dbReference type="GO" id="GO:0005886">
    <property type="term" value="C:plasma membrane"/>
    <property type="evidence" value="ECO:0007669"/>
    <property type="project" value="TreeGrafter"/>
</dbReference>
<evidence type="ECO:0000256" key="3">
    <source>
        <dbReference type="ARBA" id="ARBA00022777"/>
    </source>
</evidence>
<evidence type="ECO:0000313" key="6">
    <source>
        <dbReference type="EMBL" id="MBB5686855.1"/>
    </source>
</evidence>
<keyword evidence="2" id="KW-0547">Nucleotide-binding</keyword>
<dbReference type="InterPro" id="IPR017438">
    <property type="entry name" value="ATP-NAD_kinase_N"/>
</dbReference>
<feature type="domain" description="DAGKc" evidence="5">
    <location>
        <begin position="1"/>
        <end position="101"/>
    </location>
</feature>
<keyword evidence="3 6" id="KW-0418">Kinase</keyword>
<accession>A0A7W9EG91</accession>
<dbReference type="GO" id="GO:0016301">
    <property type="term" value="F:kinase activity"/>
    <property type="evidence" value="ECO:0007669"/>
    <property type="project" value="UniProtKB-KW"/>
</dbReference>
<gene>
    <name evidence="6" type="ORF">FHS49_002879</name>
</gene>
<dbReference type="Pfam" id="PF00781">
    <property type="entry name" value="DAGK_cat"/>
    <property type="match status" value="1"/>
</dbReference>
<keyword evidence="7" id="KW-1185">Reference proteome</keyword>